<dbReference type="EMBL" id="MU150288">
    <property type="protein sequence ID" value="KAF9461162.1"/>
    <property type="molecule type" value="Genomic_DNA"/>
</dbReference>
<dbReference type="PANTHER" id="PTHR46579:SF1">
    <property type="entry name" value="F5_8 TYPE C DOMAIN-CONTAINING PROTEIN"/>
    <property type="match status" value="1"/>
</dbReference>
<dbReference type="PANTHER" id="PTHR46579">
    <property type="entry name" value="F5/8 TYPE C DOMAIN-CONTAINING PROTEIN-RELATED"/>
    <property type="match status" value="1"/>
</dbReference>
<evidence type="ECO:0000313" key="1">
    <source>
        <dbReference type="EMBL" id="KAF9461162.1"/>
    </source>
</evidence>
<proteinExistence type="predicted"/>
<sequence length="496" mass="56417">MVYADCICANCDTPAAHKFNGSAGHSHDFHPCPYCAVNILNVDQMSGYQEEIPDKDDDQLLKYAFKSRDAAPGQQSVILQDNGIRWAIFNLLSSWLPASKTVLDFMHNIFLGLICHFFTTVIFKSYMLSGVGGINLPKQRFETIINAIRWPSHITRLPKNLGENQSLKKADEWHCILPIAPIILWWAWKDGNDDIPLGEPMIPPNAKSVPDHSGPDPCIKDNFDGASPHWTRLHSSFIKLFGPVYGWWLFAFEHFNGMLEEVKHNGHDGGRMELTLMRSWVMTHLIFEYLLALPEDDNNLEKGYIDRIIRTEARKNRGGMMSDLAVWPDLNIIDDHSVEDGLPFYRSQTCRLLTYIRKDGIRYGSTSNRRTKADSLAFISDGPGHRVPAEIMSLVSVKVDEKPPHICALVHRMQRDEDIPAFPWDLYASTLGIHTTYADWFDAPEIIPISRIDSPLALIPIHSQRIQKDLWVSVSFYHASNSVHPVSLVKLYGPYR</sequence>
<organism evidence="1 2">
    <name type="scientific">Collybia nuda</name>
    <dbReference type="NCBI Taxonomy" id="64659"/>
    <lineage>
        <taxon>Eukaryota</taxon>
        <taxon>Fungi</taxon>
        <taxon>Dikarya</taxon>
        <taxon>Basidiomycota</taxon>
        <taxon>Agaricomycotina</taxon>
        <taxon>Agaricomycetes</taxon>
        <taxon>Agaricomycetidae</taxon>
        <taxon>Agaricales</taxon>
        <taxon>Tricholomatineae</taxon>
        <taxon>Clitocybaceae</taxon>
        <taxon>Collybia</taxon>
    </lineage>
</organism>
<gene>
    <name evidence="1" type="ORF">BDZ94DRAFT_1323560</name>
</gene>
<name>A0A9P5Y0G0_9AGAR</name>
<evidence type="ECO:0000313" key="2">
    <source>
        <dbReference type="Proteomes" id="UP000807353"/>
    </source>
</evidence>
<reference evidence="1" key="1">
    <citation type="submission" date="2020-11" db="EMBL/GenBank/DDBJ databases">
        <authorList>
            <consortium name="DOE Joint Genome Institute"/>
            <person name="Ahrendt S."/>
            <person name="Riley R."/>
            <person name="Andreopoulos W."/>
            <person name="Labutti K."/>
            <person name="Pangilinan J."/>
            <person name="Ruiz-Duenas F.J."/>
            <person name="Barrasa J.M."/>
            <person name="Sanchez-Garcia M."/>
            <person name="Camarero S."/>
            <person name="Miyauchi S."/>
            <person name="Serrano A."/>
            <person name="Linde D."/>
            <person name="Babiker R."/>
            <person name="Drula E."/>
            <person name="Ayuso-Fernandez I."/>
            <person name="Pacheco R."/>
            <person name="Padilla G."/>
            <person name="Ferreira P."/>
            <person name="Barriuso J."/>
            <person name="Kellner H."/>
            <person name="Castanera R."/>
            <person name="Alfaro M."/>
            <person name="Ramirez L."/>
            <person name="Pisabarro A.G."/>
            <person name="Kuo A."/>
            <person name="Tritt A."/>
            <person name="Lipzen A."/>
            <person name="He G."/>
            <person name="Yan M."/>
            <person name="Ng V."/>
            <person name="Cullen D."/>
            <person name="Martin F."/>
            <person name="Rosso M.-N."/>
            <person name="Henrissat B."/>
            <person name="Hibbett D."/>
            <person name="Martinez A.T."/>
            <person name="Grigoriev I.V."/>
        </authorList>
    </citation>
    <scope>NUCLEOTIDE SEQUENCE</scope>
    <source>
        <strain evidence="1">CBS 247.69</strain>
    </source>
</reference>
<keyword evidence="2" id="KW-1185">Reference proteome</keyword>
<comment type="caution">
    <text evidence="1">The sequence shown here is derived from an EMBL/GenBank/DDBJ whole genome shotgun (WGS) entry which is preliminary data.</text>
</comment>
<dbReference type="Proteomes" id="UP000807353">
    <property type="component" value="Unassembled WGS sequence"/>
</dbReference>
<accession>A0A9P5Y0G0</accession>
<dbReference type="OrthoDB" id="3248986at2759"/>
<dbReference type="AlphaFoldDB" id="A0A9P5Y0G0"/>
<protein>
    <submittedName>
        <fullName evidence="1">Uncharacterized protein</fullName>
    </submittedName>
</protein>